<comment type="caution">
    <text evidence="1">The sequence shown here is derived from an EMBL/GenBank/DDBJ whole genome shotgun (WGS) entry which is preliminary data.</text>
</comment>
<evidence type="ECO:0000313" key="2">
    <source>
        <dbReference type="Proteomes" id="UP000634004"/>
    </source>
</evidence>
<dbReference type="PIRSF" id="PIRSF008502">
    <property type="entry name" value="UCP008502"/>
    <property type="match status" value="1"/>
</dbReference>
<dbReference type="EMBL" id="BMZH01000002">
    <property type="protein sequence ID" value="GHA87240.1"/>
    <property type="molecule type" value="Genomic_DNA"/>
</dbReference>
<proteinExistence type="predicted"/>
<organism evidence="1 2">
    <name type="scientific">Algimonas arctica</name>
    <dbReference type="NCBI Taxonomy" id="1479486"/>
    <lineage>
        <taxon>Bacteria</taxon>
        <taxon>Pseudomonadati</taxon>
        <taxon>Pseudomonadota</taxon>
        <taxon>Alphaproteobacteria</taxon>
        <taxon>Maricaulales</taxon>
        <taxon>Robiginitomaculaceae</taxon>
        <taxon>Algimonas</taxon>
    </lineage>
</organism>
<name>A0A8J3CR83_9PROT</name>
<accession>A0A8J3CR83</accession>
<gene>
    <name evidence="1" type="ORF">GCM10009069_08190</name>
</gene>
<dbReference type="AlphaFoldDB" id="A0A8J3CR83"/>
<sequence length="185" mass="20101">MTLFISLLRGINVGGRNKLPMASLRDLLSGMGYADVQTYIQSGNCLFRSAEDDPDVISQNIARAIEESFGFRPHILTLTQARLDAVIAANPYGEAAEADPKTVHVYFMSAAPTAPDITALDTIKTSKERFELNGTAFYLYAPDGIGRSKLAARAEAKLGVPATARNYRTVLMLRDLSQQSSQSPT</sequence>
<dbReference type="PANTHER" id="PTHR36439:SF1">
    <property type="entry name" value="DUF1697 DOMAIN-CONTAINING PROTEIN"/>
    <property type="match status" value="1"/>
</dbReference>
<reference evidence="1" key="1">
    <citation type="journal article" date="2014" name="Int. J. Syst. Evol. Microbiol.">
        <title>Complete genome sequence of Corynebacterium casei LMG S-19264T (=DSM 44701T), isolated from a smear-ripened cheese.</title>
        <authorList>
            <consortium name="US DOE Joint Genome Institute (JGI-PGF)"/>
            <person name="Walter F."/>
            <person name="Albersmeier A."/>
            <person name="Kalinowski J."/>
            <person name="Ruckert C."/>
        </authorList>
    </citation>
    <scope>NUCLEOTIDE SEQUENCE</scope>
    <source>
        <strain evidence="1">KCTC 32513</strain>
    </source>
</reference>
<dbReference type="Gene3D" id="3.30.70.1280">
    <property type="entry name" value="SP0830-like domains"/>
    <property type="match status" value="1"/>
</dbReference>
<dbReference type="InterPro" id="IPR012545">
    <property type="entry name" value="DUF1697"/>
</dbReference>
<dbReference type="RefSeq" id="WP_189495687.1">
    <property type="nucleotide sequence ID" value="NZ_BMZH01000002.1"/>
</dbReference>
<reference evidence="1" key="2">
    <citation type="submission" date="2020-09" db="EMBL/GenBank/DDBJ databases">
        <authorList>
            <person name="Sun Q."/>
            <person name="Kim S."/>
        </authorList>
    </citation>
    <scope>NUCLEOTIDE SEQUENCE</scope>
    <source>
        <strain evidence="1">KCTC 32513</strain>
    </source>
</reference>
<dbReference type="PANTHER" id="PTHR36439">
    <property type="entry name" value="BLL4334 PROTEIN"/>
    <property type="match status" value="1"/>
</dbReference>
<evidence type="ECO:0000313" key="1">
    <source>
        <dbReference type="EMBL" id="GHA87240.1"/>
    </source>
</evidence>
<evidence type="ECO:0008006" key="3">
    <source>
        <dbReference type="Google" id="ProtNLM"/>
    </source>
</evidence>
<keyword evidence="2" id="KW-1185">Reference proteome</keyword>
<dbReference type="SUPFAM" id="SSF160379">
    <property type="entry name" value="SP0830-like"/>
    <property type="match status" value="1"/>
</dbReference>
<dbReference type="Pfam" id="PF08002">
    <property type="entry name" value="DUF1697"/>
    <property type="match status" value="1"/>
</dbReference>
<protein>
    <recommendedName>
        <fullName evidence="3">DUF1697 domain-containing protein</fullName>
    </recommendedName>
</protein>
<dbReference type="Proteomes" id="UP000634004">
    <property type="component" value="Unassembled WGS sequence"/>
</dbReference>